<protein>
    <submittedName>
        <fullName evidence="2">Uncharacterized protein</fullName>
    </submittedName>
</protein>
<evidence type="ECO:0000256" key="1">
    <source>
        <dbReference type="SAM" id="Phobius"/>
    </source>
</evidence>
<dbReference type="Proteomes" id="UP000292052">
    <property type="component" value="Unassembled WGS sequence"/>
</dbReference>
<name>A0A482W5I6_ASBVE</name>
<dbReference type="OrthoDB" id="6689151at2759"/>
<keyword evidence="1" id="KW-0812">Transmembrane</keyword>
<keyword evidence="3" id="KW-1185">Reference proteome</keyword>
<evidence type="ECO:0000313" key="2">
    <source>
        <dbReference type="EMBL" id="RZC40019.1"/>
    </source>
</evidence>
<gene>
    <name evidence="2" type="ORF">BDFB_000042</name>
</gene>
<accession>A0A482W5I6</accession>
<sequence>MPLKARKATKEKVSVFDHHIQCILQSGLLLDEDMDCILLNYNPDDENNNEKGLTICQKLLGALSFTSTVAIVHKKLPLFYTTISATPFILLAIRHLREIVRMKNQKRNLETVIDMARNISKLNRMIFEYFKVKNTVERHICSPSTVGTINPYTKRMKQLIETIFNEEINLLIFIRDFGTYVPSLKTDYAYLENLELQDFSSLNVKCINDCVSYLRKLCDIYVLVVSNCFTCLALTLCPNLWSKDGVIIEEIYAVVPKMKKIALTCYSNVSKKFDDVKYHYLNKAEIKIQFKKPKLNVATKLQVETYNTMAHTVDILEKSQIIYQKLQKVDLQSLSEKEKLGKCICELRGHVFDYYESLDVLYKLYQININASQAKPLSQVEVAKEADNTVDVDTIRDASLNPTEPSDDEEYELYIGGAGFNYQEEQESRRLASILSQELKHKLKTHAQFIAARKKRGIIDEEPESSEVK</sequence>
<organism evidence="2 3">
    <name type="scientific">Asbolus verrucosus</name>
    <name type="common">Desert ironclad beetle</name>
    <dbReference type="NCBI Taxonomy" id="1661398"/>
    <lineage>
        <taxon>Eukaryota</taxon>
        <taxon>Metazoa</taxon>
        <taxon>Ecdysozoa</taxon>
        <taxon>Arthropoda</taxon>
        <taxon>Hexapoda</taxon>
        <taxon>Insecta</taxon>
        <taxon>Pterygota</taxon>
        <taxon>Neoptera</taxon>
        <taxon>Endopterygota</taxon>
        <taxon>Coleoptera</taxon>
        <taxon>Polyphaga</taxon>
        <taxon>Cucujiformia</taxon>
        <taxon>Tenebrionidae</taxon>
        <taxon>Pimeliinae</taxon>
        <taxon>Asbolus</taxon>
    </lineage>
</organism>
<comment type="caution">
    <text evidence="2">The sequence shown here is derived from an EMBL/GenBank/DDBJ whole genome shotgun (WGS) entry which is preliminary data.</text>
</comment>
<evidence type="ECO:0000313" key="3">
    <source>
        <dbReference type="Proteomes" id="UP000292052"/>
    </source>
</evidence>
<proteinExistence type="predicted"/>
<feature type="transmembrane region" description="Helical" evidence="1">
    <location>
        <begin position="78"/>
        <end position="96"/>
    </location>
</feature>
<feature type="non-terminal residue" evidence="2">
    <location>
        <position position="469"/>
    </location>
</feature>
<reference evidence="2 3" key="1">
    <citation type="submission" date="2017-03" db="EMBL/GenBank/DDBJ databases">
        <title>Genome of the blue death feigning beetle - Asbolus verrucosus.</title>
        <authorList>
            <person name="Rider S.D."/>
        </authorList>
    </citation>
    <scope>NUCLEOTIDE SEQUENCE [LARGE SCALE GENOMIC DNA]</scope>
    <source>
        <strain evidence="2">Butters</strain>
        <tissue evidence="2">Head and leg muscle</tissue>
    </source>
</reference>
<keyword evidence="1" id="KW-1133">Transmembrane helix</keyword>
<dbReference type="EMBL" id="QDEB01029642">
    <property type="protein sequence ID" value="RZC40019.1"/>
    <property type="molecule type" value="Genomic_DNA"/>
</dbReference>
<dbReference type="AlphaFoldDB" id="A0A482W5I6"/>
<keyword evidence="1" id="KW-0472">Membrane</keyword>